<reference evidence="2 3" key="1">
    <citation type="submission" date="2016-10" db="EMBL/GenBank/DDBJ databases">
        <authorList>
            <person name="de Groot N.N."/>
        </authorList>
    </citation>
    <scope>NUCLEOTIDE SEQUENCE [LARGE SCALE GENOMIC DNA]</scope>
    <source>
        <strain evidence="2 3">DSM 26656</strain>
    </source>
</reference>
<organism evidence="2 3">
    <name type="scientific">Bosea lathyri</name>
    <dbReference type="NCBI Taxonomy" id="1036778"/>
    <lineage>
        <taxon>Bacteria</taxon>
        <taxon>Pseudomonadati</taxon>
        <taxon>Pseudomonadota</taxon>
        <taxon>Alphaproteobacteria</taxon>
        <taxon>Hyphomicrobiales</taxon>
        <taxon>Boseaceae</taxon>
        <taxon>Bosea</taxon>
    </lineage>
</organism>
<keyword evidence="1" id="KW-0732">Signal</keyword>
<dbReference type="PROSITE" id="PS51257">
    <property type="entry name" value="PROKAR_LIPOPROTEIN"/>
    <property type="match status" value="1"/>
</dbReference>
<dbReference type="OrthoDB" id="7678486at2"/>
<dbReference type="RefSeq" id="WP_103870939.1">
    <property type="nucleotide sequence ID" value="NZ_FNUY01000001.1"/>
</dbReference>
<proteinExistence type="predicted"/>
<sequence length="204" mass="20820">MIVANFRQPRWLILPVLCLGLAGCGSSGSSSGQPSAFQKFSNVVMFQSTTPPAPNQLPKEEQEETQVCPEVIIADGGAALRSQSGGDSGSLRHQISILNVARECTPTGGGGFRLKVGAEGRVLLGPAGGAGSYSATLTIQVLRGTTVVARRASRVGGTIPSGQGGTDFSHVEDGIIVPPGSGDVEIIIGLSAGGAATPVRSRRR</sequence>
<evidence type="ECO:0000256" key="1">
    <source>
        <dbReference type="SAM" id="SignalP"/>
    </source>
</evidence>
<dbReference type="EMBL" id="FNUY01000001">
    <property type="protein sequence ID" value="SEF59688.1"/>
    <property type="molecule type" value="Genomic_DNA"/>
</dbReference>
<name>A0A1H5TBW3_9HYPH</name>
<feature type="chain" id="PRO_5009284859" description="DUF4232 domain-containing protein" evidence="1">
    <location>
        <begin position="33"/>
        <end position="204"/>
    </location>
</feature>
<evidence type="ECO:0008006" key="4">
    <source>
        <dbReference type="Google" id="ProtNLM"/>
    </source>
</evidence>
<evidence type="ECO:0000313" key="2">
    <source>
        <dbReference type="EMBL" id="SEF59688.1"/>
    </source>
</evidence>
<dbReference type="Proteomes" id="UP000236743">
    <property type="component" value="Unassembled WGS sequence"/>
</dbReference>
<evidence type="ECO:0000313" key="3">
    <source>
        <dbReference type="Proteomes" id="UP000236743"/>
    </source>
</evidence>
<keyword evidence="3" id="KW-1185">Reference proteome</keyword>
<feature type="signal peptide" evidence="1">
    <location>
        <begin position="1"/>
        <end position="32"/>
    </location>
</feature>
<dbReference type="AlphaFoldDB" id="A0A1H5TBW3"/>
<accession>A0A1H5TBW3</accession>
<gene>
    <name evidence="2" type="ORF">SAMN04488115_101583</name>
</gene>
<protein>
    <recommendedName>
        <fullName evidence="4">DUF4232 domain-containing protein</fullName>
    </recommendedName>
</protein>